<evidence type="ECO:0000256" key="1">
    <source>
        <dbReference type="ARBA" id="ARBA00023002"/>
    </source>
</evidence>
<dbReference type="EMBL" id="FQNC01000110">
    <property type="protein sequence ID" value="SGZ30543.1"/>
    <property type="molecule type" value="Genomic_DNA"/>
</dbReference>
<feature type="domain" description="Phenol hydroxylase-like C-terminal dimerisation" evidence="3">
    <location>
        <begin position="73"/>
        <end position="153"/>
    </location>
</feature>
<proteinExistence type="predicted"/>
<accession>A0A2X0NAZ6</accession>
<dbReference type="Proteomes" id="UP000249464">
    <property type="component" value="Unassembled WGS sequence"/>
</dbReference>
<dbReference type="InterPro" id="IPR038220">
    <property type="entry name" value="PHOX_C_sf"/>
</dbReference>
<keyword evidence="1" id="KW-0560">Oxidoreductase</keyword>
<evidence type="ECO:0000313" key="4">
    <source>
        <dbReference type="EMBL" id="SGZ30543.1"/>
    </source>
</evidence>
<protein>
    <submittedName>
        <fullName evidence="4">BQ5605_C048g12404 protein</fullName>
    </submittedName>
</protein>
<dbReference type="GO" id="GO:0016491">
    <property type="term" value="F:oxidoreductase activity"/>
    <property type="evidence" value="ECO:0007669"/>
    <property type="project" value="UniProtKB-KW"/>
</dbReference>
<sequence>MEASSRAPTQGGPQPPIGLRLGAAPNRSRADRSRPQAIASAPSTDEGEPDGVSLKEFTAFVIKMGHWASGTAVHYKESIVVAAEATINLLAPGLPLGKRFESHQVVLMADARPWHLGDRLESDGKWRIILFAGDVRDLTQRQKLDEVEAYLGSVVPIHLRITTWIPCLKF</sequence>
<evidence type="ECO:0000256" key="2">
    <source>
        <dbReference type="SAM" id="MobiDB-lite"/>
    </source>
</evidence>
<gene>
    <name evidence="4" type="primary">BQ5605_C048g12404</name>
    <name evidence="4" type="ORF">BQ5605_C048G12404</name>
</gene>
<dbReference type="InterPro" id="IPR036249">
    <property type="entry name" value="Thioredoxin-like_sf"/>
</dbReference>
<dbReference type="STRING" id="796604.A0A2X0NAZ6"/>
<dbReference type="InterPro" id="IPR012941">
    <property type="entry name" value="Phe_hydrox_C_dim_dom"/>
</dbReference>
<feature type="region of interest" description="Disordered" evidence="2">
    <location>
        <begin position="1"/>
        <end position="50"/>
    </location>
</feature>
<dbReference type="Gene3D" id="3.40.30.20">
    <property type="match status" value="1"/>
</dbReference>
<evidence type="ECO:0000259" key="3">
    <source>
        <dbReference type="Pfam" id="PF07976"/>
    </source>
</evidence>
<feature type="compositionally biased region" description="Polar residues" evidence="2">
    <location>
        <begin position="1"/>
        <end position="12"/>
    </location>
</feature>
<organism evidence="4 5">
    <name type="scientific">Microbotryum silenes-dioicae</name>
    <dbReference type="NCBI Taxonomy" id="796604"/>
    <lineage>
        <taxon>Eukaryota</taxon>
        <taxon>Fungi</taxon>
        <taxon>Dikarya</taxon>
        <taxon>Basidiomycota</taxon>
        <taxon>Pucciniomycotina</taxon>
        <taxon>Microbotryomycetes</taxon>
        <taxon>Microbotryales</taxon>
        <taxon>Microbotryaceae</taxon>
        <taxon>Microbotryum</taxon>
    </lineage>
</organism>
<dbReference type="AlphaFoldDB" id="A0A2X0NAZ6"/>
<reference evidence="4 5" key="1">
    <citation type="submission" date="2016-11" db="EMBL/GenBank/DDBJ databases">
        <authorList>
            <person name="Jaros S."/>
            <person name="Januszkiewicz K."/>
            <person name="Wedrychowicz H."/>
        </authorList>
    </citation>
    <scope>NUCLEOTIDE SEQUENCE [LARGE SCALE GENOMIC DNA]</scope>
</reference>
<keyword evidence="5" id="KW-1185">Reference proteome</keyword>
<dbReference type="Pfam" id="PF07976">
    <property type="entry name" value="Phe_hydrox_dim"/>
    <property type="match status" value="1"/>
</dbReference>
<dbReference type="SUPFAM" id="SSF52833">
    <property type="entry name" value="Thioredoxin-like"/>
    <property type="match status" value="1"/>
</dbReference>
<name>A0A2X0NAZ6_9BASI</name>
<evidence type="ECO:0000313" key="5">
    <source>
        <dbReference type="Proteomes" id="UP000249464"/>
    </source>
</evidence>